<dbReference type="FunCoup" id="A0A7M7QR67">
    <property type="interactions" value="66"/>
</dbReference>
<dbReference type="SMART" id="SM00020">
    <property type="entry name" value="Tryp_SPc"/>
    <property type="match status" value="1"/>
</dbReference>
<dbReference type="InterPro" id="IPR033116">
    <property type="entry name" value="TRYPSIN_SER"/>
</dbReference>
<dbReference type="CDD" id="cd00190">
    <property type="entry name" value="Tryp_SPc"/>
    <property type="match status" value="1"/>
</dbReference>
<dbReference type="SUPFAM" id="SSF50494">
    <property type="entry name" value="Trypsin-like serine proteases"/>
    <property type="match status" value="1"/>
</dbReference>
<evidence type="ECO:0000256" key="1">
    <source>
        <dbReference type="ARBA" id="ARBA00007664"/>
    </source>
</evidence>
<organism evidence="11 12">
    <name type="scientific">Nasonia vitripennis</name>
    <name type="common">Parasitic wasp</name>
    <dbReference type="NCBI Taxonomy" id="7425"/>
    <lineage>
        <taxon>Eukaryota</taxon>
        <taxon>Metazoa</taxon>
        <taxon>Ecdysozoa</taxon>
        <taxon>Arthropoda</taxon>
        <taxon>Hexapoda</taxon>
        <taxon>Insecta</taxon>
        <taxon>Pterygota</taxon>
        <taxon>Neoptera</taxon>
        <taxon>Endopterygota</taxon>
        <taxon>Hymenoptera</taxon>
        <taxon>Apocrita</taxon>
        <taxon>Proctotrupomorpha</taxon>
        <taxon>Chalcidoidea</taxon>
        <taxon>Pteromalidae</taxon>
        <taxon>Pteromalinae</taxon>
        <taxon>Nasonia</taxon>
    </lineage>
</organism>
<dbReference type="InterPro" id="IPR050430">
    <property type="entry name" value="Peptidase_S1"/>
</dbReference>
<evidence type="ECO:0000313" key="12">
    <source>
        <dbReference type="Proteomes" id="UP000002358"/>
    </source>
</evidence>
<keyword evidence="5 8" id="KW-0720">Serine protease</keyword>
<dbReference type="Proteomes" id="UP000002358">
    <property type="component" value="Chromosome 1"/>
</dbReference>
<dbReference type="InterPro" id="IPR001254">
    <property type="entry name" value="Trypsin_dom"/>
</dbReference>
<gene>
    <name evidence="11" type="primary">100115113</name>
</gene>
<keyword evidence="2 8" id="KW-0645">Protease</keyword>
<evidence type="ECO:0000256" key="8">
    <source>
        <dbReference type="RuleBase" id="RU363034"/>
    </source>
</evidence>
<evidence type="ECO:0000313" key="11">
    <source>
        <dbReference type="EnsemblMetazoa" id="XP_032452528"/>
    </source>
</evidence>
<evidence type="ECO:0000256" key="6">
    <source>
        <dbReference type="ARBA" id="ARBA00023145"/>
    </source>
</evidence>
<reference evidence="11" key="1">
    <citation type="submission" date="2021-01" db="UniProtKB">
        <authorList>
            <consortium name="EnsemblMetazoa"/>
        </authorList>
    </citation>
    <scope>IDENTIFICATION</scope>
</reference>
<keyword evidence="6" id="KW-0865">Zymogen</keyword>
<protein>
    <recommendedName>
        <fullName evidence="10">Peptidase S1 domain-containing protein</fullName>
    </recommendedName>
</protein>
<evidence type="ECO:0000256" key="5">
    <source>
        <dbReference type="ARBA" id="ARBA00022825"/>
    </source>
</evidence>
<evidence type="ECO:0000259" key="10">
    <source>
        <dbReference type="PROSITE" id="PS50240"/>
    </source>
</evidence>
<feature type="domain" description="Peptidase S1" evidence="10">
    <location>
        <begin position="79"/>
        <end position="306"/>
    </location>
</feature>
<accession>A0A7M7QR67</accession>
<feature type="signal peptide" evidence="9">
    <location>
        <begin position="1"/>
        <end position="32"/>
    </location>
</feature>
<proteinExistence type="inferred from homology"/>
<dbReference type="SMR" id="A0A7M7QR67"/>
<evidence type="ECO:0000256" key="7">
    <source>
        <dbReference type="ARBA" id="ARBA00023157"/>
    </source>
</evidence>
<dbReference type="InterPro" id="IPR009003">
    <property type="entry name" value="Peptidase_S1_PA"/>
</dbReference>
<dbReference type="OrthoDB" id="10059102at2759"/>
<keyword evidence="12" id="KW-1185">Reference proteome</keyword>
<dbReference type="PANTHER" id="PTHR24276">
    <property type="entry name" value="POLYSERASE-RELATED"/>
    <property type="match status" value="1"/>
</dbReference>
<evidence type="ECO:0000256" key="4">
    <source>
        <dbReference type="ARBA" id="ARBA00022801"/>
    </source>
</evidence>
<dbReference type="PROSITE" id="PS50240">
    <property type="entry name" value="TRYPSIN_DOM"/>
    <property type="match status" value="1"/>
</dbReference>
<dbReference type="GO" id="GO:0006508">
    <property type="term" value="P:proteolysis"/>
    <property type="evidence" value="ECO:0007669"/>
    <property type="project" value="UniProtKB-KW"/>
</dbReference>
<dbReference type="EnsemblMetazoa" id="XM_032596637">
    <property type="protein sequence ID" value="XP_032452528"/>
    <property type="gene ID" value="GeneID_100115113"/>
</dbReference>
<dbReference type="PRINTS" id="PR00722">
    <property type="entry name" value="CHYMOTRYPSIN"/>
</dbReference>
<keyword evidence="3 9" id="KW-0732">Signal</keyword>
<name>A0A7M7QR67_NASVI</name>
<dbReference type="InParanoid" id="A0A7M7QR67"/>
<dbReference type="PROSITE" id="PS00134">
    <property type="entry name" value="TRYPSIN_HIS"/>
    <property type="match status" value="1"/>
</dbReference>
<evidence type="ECO:0000256" key="3">
    <source>
        <dbReference type="ARBA" id="ARBA00022729"/>
    </source>
</evidence>
<dbReference type="InterPro" id="IPR043504">
    <property type="entry name" value="Peptidase_S1_PA_chymotrypsin"/>
</dbReference>
<dbReference type="GO" id="GO:0004252">
    <property type="term" value="F:serine-type endopeptidase activity"/>
    <property type="evidence" value="ECO:0007669"/>
    <property type="project" value="InterPro"/>
</dbReference>
<comment type="similarity">
    <text evidence="1">Belongs to the peptidase S1 family.</text>
</comment>
<feature type="chain" id="PRO_5029701795" description="Peptidase S1 domain-containing protein" evidence="9">
    <location>
        <begin position="33"/>
        <end position="307"/>
    </location>
</feature>
<dbReference type="PANTHER" id="PTHR24276:SF91">
    <property type="entry name" value="AT26814P-RELATED"/>
    <property type="match status" value="1"/>
</dbReference>
<dbReference type="InterPro" id="IPR018114">
    <property type="entry name" value="TRYPSIN_HIS"/>
</dbReference>
<dbReference type="Gene3D" id="2.40.10.10">
    <property type="entry name" value="Trypsin-like serine proteases"/>
    <property type="match status" value="1"/>
</dbReference>
<dbReference type="FunFam" id="2.40.10.10:FF:000077">
    <property type="entry name" value="Predicted protein"/>
    <property type="match status" value="1"/>
</dbReference>
<keyword evidence="7" id="KW-1015">Disulfide bond</keyword>
<keyword evidence="4 8" id="KW-0378">Hydrolase</keyword>
<evidence type="ECO:0000256" key="9">
    <source>
        <dbReference type="SAM" id="SignalP"/>
    </source>
</evidence>
<dbReference type="Pfam" id="PF00089">
    <property type="entry name" value="Trypsin"/>
    <property type="match status" value="1"/>
</dbReference>
<dbReference type="AlphaFoldDB" id="A0A7M7QR67"/>
<sequence length="307" mass="32801">MKHRRRDHLVAANMLSSVLVLAVSALVLVVEGKPTFIYIELCISLNKTLIFPLESTADPVALPLALRNQLNPFTPQGRIVGGKDVKIEEVPYQVLLEAKGFGFCGGSIIAEDWILTAGHCIVYSDDWVSVRAGTTKRSSGGSLHKVVKSIRHEEYGVNRHGIPINDIALLKLATKLDLDETRQPISLFEIDEAVEAGELSVITGWGTLRQGGRTSEILQTVSVPVISRQVCNQAYAAFGGIPEGQICAAHPAGGKDACQGDSGGPLAVSGRLAGVVSWGNGCAQKGYPGAYTEVAAFRKWISEKTGL</sequence>
<dbReference type="PROSITE" id="PS00135">
    <property type="entry name" value="TRYPSIN_SER"/>
    <property type="match status" value="1"/>
</dbReference>
<dbReference type="InterPro" id="IPR001314">
    <property type="entry name" value="Peptidase_S1A"/>
</dbReference>
<evidence type="ECO:0000256" key="2">
    <source>
        <dbReference type="ARBA" id="ARBA00022670"/>
    </source>
</evidence>